<feature type="region of interest" description="Disordered" evidence="1">
    <location>
        <begin position="1"/>
        <end position="34"/>
    </location>
</feature>
<gene>
    <name evidence="2" type="ORF">METZ01_LOCUS268882</name>
</gene>
<evidence type="ECO:0000313" key="2">
    <source>
        <dbReference type="EMBL" id="SVC16028.1"/>
    </source>
</evidence>
<feature type="non-terminal residue" evidence="2">
    <location>
        <position position="1"/>
    </location>
</feature>
<dbReference type="AlphaFoldDB" id="A0A382JVW3"/>
<feature type="non-terminal residue" evidence="2">
    <location>
        <position position="34"/>
    </location>
</feature>
<reference evidence="2" key="1">
    <citation type="submission" date="2018-05" db="EMBL/GenBank/DDBJ databases">
        <authorList>
            <person name="Lanie J.A."/>
            <person name="Ng W.-L."/>
            <person name="Kazmierczak K.M."/>
            <person name="Andrzejewski T.M."/>
            <person name="Davidsen T.M."/>
            <person name="Wayne K.J."/>
            <person name="Tettelin H."/>
            <person name="Glass J.I."/>
            <person name="Rusch D."/>
            <person name="Podicherti R."/>
            <person name="Tsui H.-C.T."/>
            <person name="Winkler M.E."/>
        </authorList>
    </citation>
    <scope>NUCLEOTIDE SEQUENCE</scope>
</reference>
<sequence>RRPPSRCAAPHPEPAREAQRHGQYPPGRTVHHPL</sequence>
<evidence type="ECO:0000256" key="1">
    <source>
        <dbReference type="SAM" id="MobiDB-lite"/>
    </source>
</evidence>
<name>A0A382JVW3_9ZZZZ</name>
<dbReference type="EMBL" id="UINC01076657">
    <property type="protein sequence ID" value="SVC16028.1"/>
    <property type="molecule type" value="Genomic_DNA"/>
</dbReference>
<protein>
    <submittedName>
        <fullName evidence="2">Uncharacterized protein</fullName>
    </submittedName>
</protein>
<organism evidence="2">
    <name type="scientific">marine metagenome</name>
    <dbReference type="NCBI Taxonomy" id="408172"/>
    <lineage>
        <taxon>unclassified sequences</taxon>
        <taxon>metagenomes</taxon>
        <taxon>ecological metagenomes</taxon>
    </lineage>
</organism>
<proteinExistence type="predicted"/>
<accession>A0A382JVW3</accession>